<dbReference type="Pfam" id="PF03279">
    <property type="entry name" value="Lip_A_acyltrans"/>
    <property type="match status" value="1"/>
</dbReference>
<comment type="subcellular location">
    <subcellularLocation>
        <location evidence="1">Cell inner membrane</location>
    </subcellularLocation>
</comment>
<evidence type="ECO:0000256" key="4">
    <source>
        <dbReference type="ARBA" id="ARBA00022679"/>
    </source>
</evidence>
<sequence>MSKWQGKSQTNVTGYKIFAFFIRHFGIRAAYTLLVFVAFYYFAFSWKSSQPILSFYRQRLGFSTGRAYWYLYRNYFCFGQTLIDKFVVLSGQVKAFTFEFDGEHHLRQIAREGKGAILLSAHAGNWEVAGQLFSHIDVPLNIVMYDGEEANIKQYLEGAANRNFKVIFVKNDLSHIFKINEALLANEIVCMHADRFLPGNKTITADFLGASAAFPEGPFIMALKFRVPVAYVHAFKETATHYHLYSTPPKHFNSREHRVQDIVTDYVANLETRVRRYPEQWFNYYDFWHTSS</sequence>
<evidence type="ECO:0000256" key="3">
    <source>
        <dbReference type="ARBA" id="ARBA00022519"/>
    </source>
</evidence>
<proteinExistence type="predicted"/>
<organism evidence="8 9">
    <name type="scientific">Hymenobacter aranciens</name>
    <dbReference type="NCBI Taxonomy" id="3063996"/>
    <lineage>
        <taxon>Bacteria</taxon>
        <taxon>Pseudomonadati</taxon>
        <taxon>Bacteroidota</taxon>
        <taxon>Cytophagia</taxon>
        <taxon>Cytophagales</taxon>
        <taxon>Hymenobacteraceae</taxon>
        <taxon>Hymenobacter</taxon>
    </lineage>
</organism>
<keyword evidence="4" id="KW-0808">Transferase</keyword>
<name>A0ABT9BDE3_9BACT</name>
<reference evidence="8" key="1">
    <citation type="submission" date="2023-07" db="EMBL/GenBank/DDBJ databases">
        <authorList>
            <person name="Kim M.K."/>
        </authorList>
    </citation>
    <scope>NUCLEOTIDE SEQUENCE</scope>
    <source>
        <strain evidence="8">ASUV-10-1</strain>
    </source>
</reference>
<evidence type="ECO:0000256" key="6">
    <source>
        <dbReference type="ARBA" id="ARBA00023315"/>
    </source>
</evidence>
<evidence type="ECO:0000256" key="7">
    <source>
        <dbReference type="SAM" id="Phobius"/>
    </source>
</evidence>
<gene>
    <name evidence="8" type="ORF">Q5H93_13740</name>
</gene>
<comment type="caution">
    <text evidence="8">The sequence shown here is derived from an EMBL/GenBank/DDBJ whole genome shotgun (WGS) entry which is preliminary data.</text>
</comment>
<dbReference type="InterPro" id="IPR004960">
    <property type="entry name" value="LipA_acyltrans"/>
</dbReference>
<dbReference type="CDD" id="cd07984">
    <property type="entry name" value="LPLAT_LABLAT-like"/>
    <property type="match status" value="1"/>
</dbReference>
<accession>A0ABT9BDE3</accession>
<dbReference type="PANTHER" id="PTHR30606:SF9">
    <property type="entry name" value="LIPID A BIOSYNTHESIS LAUROYLTRANSFERASE"/>
    <property type="match status" value="1"/>
</dbReference>
<dbReference type="GO" id="GO:0016746">
    <property type="term" value="F:acyltransferase activity"/>
    <property type="evidence" value="ECO:0007669"/>
    <property type="project" value="UniProtKB-KW"/>
</dbReference>
<dbReference type="PANTHER" id="PTHR30606">
    <property type="entry name" value="LIPID A BIOSYNTHESIS LAUROYL ACYLTRANSFERASE"/>
    <property type="match status" value="1"/>
</dbReference>
<evidence type="ECO:0000313" key="9">
    <source>
        <dbReference type="Proteomes" id="UP001176429"/>
    </source>
</evidence>
<keyword evidence="3" id="KW-0997">Cell inner membrane</keyword>
<evidence type="ECO:0000256" key="5">
    <source>
        <dbReference type="ARBA" id="ARBA00023136"/>
    </source>
</evidence>
<evidence type="ECO:0000256" key="1">
    <source>
        <dbReference type="ARBA" id="ARBA00004533"/>
    </source>
</evidence>
<keyword evidence="2" id="KW-1003">Cell membrane</keyword>
<keyword evidence="7" id="KW-1133">Transmembrane helix</keyword>
<dbReference type="RefSeq" id="WP_305007124.1">
    <property type="nucleotide sequence ID" value="NZ_JAUQSY010000008.1"/>
</dbReference>
<feature type="transmembrane region" description="Helical" evidence="7">
    <location>
        <begin position="25"/>
        <end position="44"/>
    </location>
</feature>
<protein>
    <submittedName>
        <fullName evidence="8">Lipid A biosynthesis acyltransferase</fullName>
    </submittedName>
</protein>
<dbReference type="Proteomes" id="UP001176429">
    <property type="component" value="Unassembled WGS sequence"/>
</dbReference>
<keyword evidence="9" id="KW-1185">Reference proteome</keyword>
<dbReference type="EMBL" id="JAUQSY010000008">
    <property type="protein sequence ID" value="MDO7875800.1"/>
    <property type="molecule type" value="Genomic_DNA"/>
</dbReference>
<keyword evidence="6 8" id="KW-0012">Acyltransferase</keyword>
<evidence type="ECO:0000313" key="8">
    <source>
        <dbReference type="EMBL" id="MDO7875800.1"/>
    </source>
</evidence>
<keyword evidence="5 7" id="KW-0472">Membrane</keyword>
<keyword evidence="7" id="KW-0812">Transmembrane</keyword>
<evidence type="ECO:0000256" key="2">
    <source>
        <dbReference type="ARBA" id="ARBA00022475"/>
    </source>
</evidence>